<evidence type="ECO:0000313" key="14">
    <source>
        <dbReference type="EMBL" id="CAA9446436.1"/>
    </source>
</evidence>
<dbReference type="GO" id="GO:0005524">
    <property type="term" value="F:ATP binding"/>
    <property type="evidence" value="ECO:0007669"/>
    <property type="project" value="UniProtKB-UniRule"/>
</dbReference>
<feature type="binding site" evidence="9">
    <location>
        <position position="42"/>
    </location>
    <ligand>
        <name>ATP</name>
        <dbReference type="ChEBI" id="CHEBI:30616"/>
    </ligand>
</feature>
<keyword evidence="11" id="KW-0472">Membrane</keyword>
<dbReference type="PROSITE" id="PS00108">
    <property type="entry name" value="PROTEIN_KINASE_ST"/>
    <property type="match status" value="1"/>
</dbReference>
<dbReference type="Gene3D" id="3.30.10.20">
    <property type="match status" value="1"/>
</dbReference>
<dbReference type="SMART" id="SM00220">
    <property type="entry name" value="S_TKc"/>
    <property type="match status" value="1"/>
</dbReference>
<dbReference type="Gene3D" id="3.30.200.20">
    <property type="entry name" value="Phosphorylase Kinase, domain 1"/>
    <property type="match status" value="1"/>
</dbReference>
<evidence type="ECO:0000256" key="11">
    <source>
        <dbReference type="SAM" id="Phobius"/>
    </source>
</evidence>
<keyword evidence="3" id="KW-0808">Transferase</keyword>
<dbReference type="PROSITE" id="PS50011">
    <property type="entry name" value="PROTEIN_KINASE_DOM"/>
    <property type="match status" value="1"/>
</dbReference>
<comment type="catalytic activity">
    <reaction evidence="7">
        <text>L-threonyl-[protein] + ATP = O-phospho-L-threonyl-[protein] + ADP + H(+)</text>
        <dbReference type="Rhea" id="RHEA:46608"/>
        <dbReference type="Rhea" id="RHEA-COMP:11060"/>
        <dbReference type="Rhea" id="RHEA-COMP:11605"/>
        <dbReference type="ChEBI" id="CHEBI:15378"/>
        <dbReference type="ChEBI" id="CHEBI:30013"/>
        <dbReference type="ChEBI" id="CHEBI:30616"/>
        <dbReference type="ChEBI" id="CHEBI:61977"/>
        <dbReference type="ChEBI" id="CHEBI:456216"/>
        <dbReference type="EC" id="2.7.11.1"/>
    </reaction>
</comment>
<evidence type="ECO:0000256" key="3">
    <source>
        <dbReference type="ARBA" id="ARBA00022679"/>
    </source>
</evidence>
<gene>
    <name evidence="14" type="ORF">AVDCRST_MAG82-3372</name>
</gene>
<dbReference type="InterPro" id="IPR008271">
    <property type="entry name" value="Ser/Thr_kinase_AS"/>
</dbReference>
<feature type="region of interest" description="Disordered" evidence="10">
    <location>
        <begin position="420"/>
        <end position="539"/>
    </location>
</feature>
<feature type="region of interest" description="Disordered" evidence="10">
    <location>
        <begin position="288"/>
        <end position="315"/>
    </location>
</feature>
<dbReference type="InterPro" id="IPR000719">
    <property type="entry name" value="Prot_kinase_dom"/>
</dbReference>
<evidence type="ECO:0000256" key="9">
    <source>
        <dbReference type="PROSITE-ProRule" id="PRU10141"/>
    </source>
</evidence>
<dbReference type="CDD" id="cd06577">
    <property type="entry name" value="PASTA_pknB"/>
    <property type="match status" value="1"/>
</dbReference>
<feature type="compositionally biased region" description="Polar residues" evidence="10">
    <location>
        <begin position="296"/>
        <end position="306"/>
    </location>
</feature>
<keyword evidence="2 14" id="KW-0723">Serine/threonine-protein kinase</keyword>
<dbReference type="CDD" id="cd14014">
    <property type="entry name" value="STKc_PknB_like"/>
    <property type="match status" value="1"/>
</dbReference>
<dbReference type="SMART" id="SM00740">
    <property type="entry name" value="PASTA"/>
    <property type="match status" value="1"/>
</dbReference>
<evidence type="ECO:0000256" key="2">
    <source>
        <dbReference type="ARBA" id="ARBA00022527"/>
    </source>
</evidence>
<dbReference type="InterPro" id="IPR005543">
    <property type="entry name" value="PASTA_dom"/>
</dbReference>
<dbReference type="PROSITE" id="PS00107">
    <property type="entry name" value="PROTEIN_KINASE_ATP"/>
    <property type="match status" value="1"/>
</dbReference>
<sequence>MSEARKTVLDDRYDVVRPLGSGGMGEVYLARDRVLGRDVALKVLRKQYAGDDEFAERFKREAMSAASLSHPNIVQIYDRGETEEGASYIAMEYVPGGTLKERISGKGPLEAAAAAGIGAQVAEALGAAHDRGMVHRDIKPQNVLLTARGGAKVADFGIARAGSSATISRTGSVMGTVGYMSPEQALGKPATPKSDLYSLGVVLYEALTGELPYTADNPIAVSIMHVNEPLRPPVELNARIPEDMNALVTKLLAKDPEDRYADAEELADDLRRVNSGLEPVAAGVAGMQRPRAQRTAVASPNVTSEMQKPRPGPVPYRRRRGLPWSLIALAAILFTLGVLGSVQAVLGLDAMKGWFDVFQGDKRSPGQPAGPEKVKVPEVDGLTRSVAEKRLTDAGLVVGQVSPFPSDSVAAGRVIEPGIVAGTPVEPGTDVNLTISSGPQPSSSASSSASAQFSPEPRTSASASSSASAQPAPRDDRRAVEGPAAGANVPRANVPRPRVQKSPPAQRKNAAAPARQPVDDSGGHGRSGNRGHGGEPGKD</sequence>
<evidence type="ECO:0000256" key="4">
    <source>
        <dbReference type="ARBA" id="ARBA00022741"/>
    </source>
</evidence>
<feature type="transmembrane region" description="Helical" evidence="11">
    <location>
        <begin position="326"/>
        <end position="346"/>
    </location>
</feature>
<dbReference type="EMBL" id="CADCVA010000410">
    <property type="protein sequence ID" value="CAA9446436.1"/>
    <property type="molecule type" value="Genomic_DNA"/>
</dbReference>
<keyword evidence="11" id="KW-0812">Transmembrane</keyword>
<evidence type="ECO:0000256" key="10">
    <source>
        <dbReference type="SAM" id="MobiDB-lite"/>
    </source>
</evidence>
<keyword evidence="6 9" id="KW-0067">ATP-binding</keyword>
<feature type="domain" description="PASTA" evidence="13">
    <location>
        <begin position="370"/>
        <end position="437"/>
    </location>
</feature>
<dbReference type="Gene3D" id="1.10.510.10">
    <property type="entry name" value="Transferase(Phosphotransferase) domain 1"/>
    <property type="match status" value="1"/>
</dbReference>
<dbReference type="GO" id="GO:0004674">
    <property type="term" value="F:protein serine/threonine kinase activity"/>
    <property type="evidence" value="ECO:0007669"/>
    <property type="project" value="UniProtKB-KW"/>
</dbReference>
<dbReference type="PANTHER" id="PTHR43289">
    <property type="entry name" value="MITOGEN-ACTIVATED PROTEIN KINASE KINASE KINASE 20-RELATED"/>
    <property type="match status" value="1"/>
</dbReference>
<comment type="catalytic activity">
    <reaction evidence="8">
        <text>L-seryl-[protein] + ATP = O-phospho-L-seryl-[protein] + ADP + H(+)</text>
        <dbReference type="Rhea" id="RHEA:17989"/>
        <dbReference type="Rhea" id="RHEA-COMP:9863"/>
        <dbReference type="Rhea" id="RHEA-COMP:11604"/>
        <dbReference type="ChEBI" id="CHEBI:15378"/>
        <dbReference type="ChEBI" id="CHEBI:29999"/>
        <dbReference type="ChEBI" id="CHEBI:30616"/>
        <dbReference type="ChEBI" id="CHEBI:83421"/>
        <dbReference type="ChEBI" id="CHEBI:456216"/>
        <dbReference type="EC" id="2.7.11.1"/>
    </reaction>
</comment>
<evidence type="ECO:0000256" key="1">
    <source>
        <dbReference type="ARBA" id="ARBA00012513"/>
    </source>
</evidence>
<evidence type="ECO:0000256" key="8">
    <source>
        <dbReference type="ARBA" id="ARBA00048679"/>
    </source>
</evidence>
<reference evidence="14" key="1">
    <citation type="submission" date="2020-02" db="EMBL/GenBank/DDBJ databases">
        <authorList>
            <person name="Meier V. D."/>
        </authorList>
    </citation>
    <scope>NUCLEOTIDE SEQUENCE</scope>
    <source>
        <strain evidence="14">AVDCRST_MAG82</strain>
    </source>
</reference>
<organism evidence="14">
    <name type="scientific">uncultured Rubrobacteraceae bacterium</name>
    <dbReference type="NCBI Taxonomy" id="349277"/>
    <lineage>
        <taxon>Bacteria</taxon>
        <taxon>Bacillati</taxon>
        <taxon>Actinomycetota</taxon>
        <taxon>Rubrobacteria</taxon>
        <taxon>Rubrobacterales</taxon>
        <taxon>Rubrobacteraceae</taxon>
        <taxon>environmental samples</taxon>
    </lineage>
</organism>
<dbReference type="FunFam" id="3.30.200.20:FF:000035">
    <property type="entry name" value="Serine/threonine protein kinase Stk1"/>
    <property type="match status" value="1"/>
</dbReference>
<dbReference type="PANTHER" id="PTHR43289:SF34">
    <property type="entry name" value="SERINE_THREONINE-PROTEIN KINASE YBDM-RELATED"/>
    <property type="match status" value="1"/>
</dbReference>
<evidence type="ECO:0000256" key="6">
    <source>
        <dbReference type="ARBA" id="ARBA00022840"/>
    </source>
</evidence>
<protein>
    <recommendedName>
        <fullName evidence="1">non-specific serine/threonine protein kinase</fullName>
        <ecNumber evidence="1">2.7.11.1</ecNumber>
    </recommendedName>
</protein>
<evidence type="ECO:0000259" key="12">
    <source>
        <dbReference type="PROSITE" id="PS50011"/>
    </source>
</evidence>
<dbReference type="SUPFAM" id="SSF56112">
    <property type="entry name" value="Protein kinase-like (PK-like)"/>
    <property type="match status" value="1"/>
</dbReference>
<evidence type="ECO:0000256" key="5">
    <source>
        <dbReference type="ARBA" id="ARBA00022777"/>
    </source>
</evidence>
<dbReference type="PROSITE" id="PS51178">
    <property type="entry name" value="PASTA"/>
    <property type="match status" value="1"/>
</dbReference>
<dbReference type="FunFam" id="1.10.510.10:FF:000021">
    <property type="entry name" value="Serine/threonine protein kinase"/>
    <property type="match status" value="1"/>
</dbReference>
<proteinExistence type="predicted"/>
<dbReference type="Pfam" id="PF03793">
    <property type="entry name" value="PASTA"/>
    <property type="match status" value="1"/>
</dbReference>
<dbReference type="InterPro" id="IPR017441">
    <property type="entry name" value="Protein_kinase_ATP_BS"/>
</dbReference>
<dbReference type="Pfam" id="PF00069">
    <property type="entry name" value="Pkinase"/>
    <property type="match status" value="1"/>
</dbReference>
<keyword evidence="4 9" id="KW-0547">Nucleotide-binding</keyword>
<feature type="compositionally biased region" description="Low complexity" evidence="10">
    <location>
        <begin position="436"/>
        <end position="469"/>
    </location>
</feature>
<dbReference type="InterPro" id="IPR011009">
    <property type="entry name" value="Kinase-like_dom_sf"/>
</dbReference>
<dbReference type="EC" id="2.7.11.1" evidence="1"/>
<accession>A0A6J4QJS5</accession>
<dbReference type="AlphaFoldDB" id="A0A6J4QJS5"/>
<feature type="domain" description="Protein kinase" evidence="12">
    <location>
        <begin position="13"/>
        <end position="271"/>
    </location>
</feature>
<keyword evidence="11" id="KW-1133">Transmembrane helix</keyword>
<name>A0A6J4QJS5_9ACTN</name>
<evidence type="ECO:0000259" key="13">
    <source>
        <dbReference type="PROSITE" id="PS51178"/>
    </source>
</evidence>
<dbReference type="NCBIfam" id="NF033483">
    <property type="entry name" value="PknB_PASTA_kin"/>
    <property type="match status" value="1"/>
</dbReference>
<evidence type="ECO:0000256" key="7">
    <source>
        <dbReference type="ARBA" id="ARBA00047899"/>
    </source>
</evidence>
<keyword evidence="5 14" id="KW-0418">Kinase</keyword>
<dbReference type="GO" id="GO:0045717">
    <property type="term" value="P:negative regulation of fatty acid biosynthetic process"/>
    <property type="evidence" value="ECO:0007669"/>
    <property type="project" value="UniProtKB-ARBA"/>
</dbReference>